<evidence type="ECO:0000256" key="1">
    <source>
        <dbReference type="ARBA" id="ARBA00004443"/>
    </source>
</evidence>
<feature type="compositionally biased region" description="Polar residues" evidence="10">
    <location>
        <begin position="54"/>
        <end position="68"/>
    </location>
</feature>
<dbReference type="OrthoDB" id="6017729at2759"/>
<comment type="subcellular location">
    <subcellularLocation>
        <location evidence="1">Mitochondrion inner membrane</location>
        <topology evidence="1">Peripheral membrane protein</topology>
        <orientation evidence="1">Matrix side</orientation>
    </subcellularLocation>
</comment>
<organism evidence="11 12">
    <name type="scientific">Hypsibius exemplaris</name>
    <name type="common">Freshwater tardigrade</name>
    <dbReference type="NCBI Taxonomy" id="2072580"/>
    <lineage>
        <taxon>Eukaryota</taxon>
        <taxon>Metazoa</taxon>
        <taxon>Ecdysozoa</taxon>
        <taxon>Tardigrada</taxon>
        <taxon>Eutardigrada</taxon>
        <taxon>Parachela</taxon>
        <taxon>Hypsibioidea</taxon>
        <taxon>Hypsibiidae</taxon>
        <taxon>Hypsibius</taxon>
    </lineage>
</organism>
<keyword evidence="7" id="KW-0249">Electron transport</keyword>
<dbReference type="Pfam" id="PF10249">
    <property type="entry name" value="NDUFB10"/>
    <property type="match status" value="1"/>
</dbReference>
<comment type="caution">
    <text evidence="11">The sequence shown here is derived from an EMBL/GenBank/DDBJ whole genome shotgun (WGS) entry which is preliminary data.</text>
</comment>
<accession>A0A1W0X9X3</accession>
<evidence type="ECO:0000256" key="8">
    <source>
        <dbReference type="ARBA" id="ARBA00023128"/>
    </source>
</evidence>
<protein>
    <recommendedName>
        <fullName evidence="3">NADH dehydrogenase [ubiquinone] 1 beta subcomplex subunit 10</fullName>
    </recommendedName>
</protein>
<evidence type="ECO:0000256" key="7">
    <source>
        <dbReference type="ARBA" id="ARBA00022982"/>
    </source>
</evidence>
<comment type="similarity">
    <text evidence="2">Belongs to the complex I NDUFB10 subunit family.</text>
</comment>
<dbReference type="InterPro" id="IPR019377">
    <property type="entry name" value="NADH_UbQ_OxRdtase_su10"/>
</dbReference>
<keyword evidence="12" id="KW-1185">Reference proteome</keyword>
<feature type="compositionally biased region" description="Basic and acidic residues" evidence="10">
    <location>
        <begin position="320"/>
        <end position="330"/>
    </location>
</feature>
<evidence type="ECO:0000256" key="2">
    <source>
        <dbReference type="ARBA" id="ARBA00008317"/>
    </source>
</evidence>
<keyword evidence="6" id="KW-0999">Mitochondrion inner membrane</keyword>
<dbReference type="GO" id="GO:0045271">
    <property type="term" value="C:respiratory chain complex I"/>
    <property type="evidence" value="ECO:0007669"/>
    <property type="project" value="UniProtKB-ARBA"/>
</dbReference>
<dbReference type="GO" id="GO:0005743">
    <property type="term" value="C:mitochondrial inner membrane"/>
    <property type="evidence" value="ECO:0007669"/>
    <property type="project" value="UniProtKB-SubCell"/>
</dbReference>
<dbReference type="PANTHER" id="PTHR13094:SF1">
    <property type="entry name" value="NADH DEHYDROGENASE [UBIQUINONE] 1 BETA SUBCOMPLEX SUBUNIT 10"/>
    <property type="match status" value="1"/>
</dbReference>
<keyword evidence="5" id="KW-0679">Respiratory chain</keyword>
<proteinExistence type="inferred from homology"/>
<evidence type="ECO:0000256" key="4">
    <source>
        <dbReference type="ARBA" id="ARBA00022448"/>
    </source>
</evidence>
<dbReference type="InterPro" id="IPR039993">
    <property type="entry name" value="NDUFB10"/>
</dbReference>
<gene>
    <name evidence="11" type="ORF">BV898_01874</name>
</gene>
<evidence type="ECO:0000256" key="10">
    <source>
        <dbReference type="SAM" id="MobiDB-lite"/>
    </source>
</evidence>
<evidence type="ECO:0000256" key="9">
    <source>
        <dbReference type="ARBA" id="ARBA00023136"/>
    </source>
</evidence>
<keyword evidence="9" id="KW-0472">Membrane</keyword>
<evidence type="ECO:0000256" key="5">
    <source>
        <dbReference type="ARBA" id="ARBA00022660"/>
    </source>
</evidence>
<dbReference type="EMBL" id="MTYJ01000007">
    <property type="protein sequence ID" value="OQV24335.1"/>
    <property type="molecule type" value="Genomic_DNA"/>
</dbReference>
<keyword evidence="4" id="KW-0813">Transport</keyword>
<name>A0A1W0X9X3_HYPEX</name>
<dbReference type="AlphaFoldDB" id="A0A1W0X9X3"/>
<sequence>MSPSSEVVELENLIYDKQSQPNLKELLKSKLSHIFGGGLRLREKEIMAPDTGSPEKSQQRAPYTSIPKSSIYPDEHGQFADPKVHSVKDYTRWGIPFPSVESPAYNGMERVRQCLYKLVDAPVRFVRERIVLPMQAKNKPHVYYHRKFARVPNIDECEEGDLGCYYEANEQYKRDKEVDGEIVNILRKRKDECVQYEREDWAKNCAEAMEEYEHNYTNFFIRYGELGHFTSVVDAYMKQKHRLIWERRNPDKVDFMYAKERQAVGKYIFPVKPGFMDSPTVPDNSRAVLHRTVAPGTGGTLVHDPDSPQDASKHFGKKYNQKDYQGKFES</sequence>
<evidence type="ECO:0000313" key="12">
    <source>
        <dbReference type="Proteomes" id="UP000192578"/>
    </source>
</evidence>
<evidence type="ECO:0000256" key="3">
    <source>
        <dbReference type="ARBA" id="ARBA00014109"/>
    </source>
</evidence>
<dbReference type="PANTHER" id="PTHR13094">
    <property type="entry name" value="NADH-UBIQUINONE OXIDOREDUCTASE PDSW SUBUNIT"/>
    <property type="match status" value="1"/>
</dbReference>
<keyword evidence="8" id="KW-0496">Mitochondrion</keyword>
<evidence type="ECO:0000256" key="6">
    <source>
        <dbReference type="ARBA" id="ARBA00022792"/>
    </source>
</evidence>
<dbReference type="Proteomes" id="UP000192578">
    <property type="component" value="Unassembled WGS sequence"/>
</dbReference>
<feature type="region of interest" description="Disordered" evidence="10">
    <location>
        <begin position="49"/>
        <end position="77"/>
    </location>
</feature>
<reference evidence="12" key="1">
    <citation type="submission" date="2017-01" db="EMBL/GenBank/DDBJ databases">
        <title>Comparative genomics of anhydrobiosis in the tardigrade Hypsibius dujardini.</title>
        <authorList>
            <person name="Yoshida Y."/>
            <person name="Koutsovoulos G."/>
            <person name="Laetsch D."/>
            <person name="Stevens L."/>
            <person name="Kumar S."/>
            <person name="Horikawa D."/>
            <person name="Ishino K."/>
            <person name="Komine S."/>
            <person name="Tomita M."/>
            <person name="Blaxter M."/>
            <person name="Arakawa K."/>
        </authorList>
    </citation>
    <scope>NUCLEOTIDE SEQUENCE [LARGE SCALE GENOMIC DNA]</scope>
    <source>
        <strain evidence="12">Z151</strain>
    </source>
</reference>
<feature type="region of interest" description="Disordered" evidence="10">
    <location>
        <begin position="295"/>
        <end position="330"/>
    </location>
</feature>
<evidence type="ECO:0000313" key="11">
    <source>
        <dbReference type="EMBL" id="OQV24335.1"/>
    </source>
</evidence>